<dbReference type="SUPFAM" id="SSF57184">
    <property type="entry name" value="Growth factor receptor domain"/>
    <property type="match status" value="1"/>
</dbReference>
<reference evidence="2 3" key="1">
    <citation type="submission" date="2024-04" db="EMBL/GenBank/DDBJ databases">
        <title>Tritrichomonas musculus Genome.</title>
        <authorList>
            <person name="Alves-Ferreira E."/>
            <person name="Grigg M."/>
            <person name="Lorenzi H."/>
            <person name="Galac M."/>
        </authorList>
    </citation>
    <scope>NUCLEOTIDE SEQUENCE [LARGE SCALE GENOMIC DNA]</scope>
    <source>
        <strain evidence="2 3">EAF2021</strain>
    </source>
</reference>
<evidence type="ECO:0000256" key="1">
    <source>
        <dbReference type="SAM" id="Phobius"/>
    </source>
</evidence>
<organism evidence="2 3">
    <name type="scientific">Tritrichomonas musculus</name>
    <dbReference type="NCBI Taxonomy" id="1915356"/>
    <lineage>
        <taxon>Eukaryota</taxon>
        <taxon>Metamonada</taxon>
        <taxon>Parabasalia</taxon>
        <taxon>Tritrichomonadida</taxon>
        <taxon>Tritrichomonadidae</taxon>
        <taxon>Tritrichomonas</taxon>
    </lineage>
</organism>
<keyword evidence="1" id="KW-1133">Transmembrane helix</keyword>
<dbReference type="Proteomes" id="UP001470230">
    <property type="component" value="Unassembled WGS sequence"/>
</dbReference>
<comment type="caution">
    <text evidence="2">The sequence shown here is derived from an EMBL/GenBank/DDBJ whole genome shotgun (WGS) entry which is preliminary data.</text>
</comment>
<gene>
    <name evidence="2" type="ORF">M9Y10_026984</name>
</gene>
<dbReference type="InterPro" id="IPR009030">
    <property type="entry name" value="Growth_fac_rcpt_cys_sf"/>
</dbReference>
<accession>A0ABR2H588</accession>
<keyword evidence="3" id="KW-1185">Reference proteome</keyword>
<feature type="non-terminal residue" evidence="2">
    <location>
        <position position="1"/>
    </location>
</feature>
<proteinExistence type="predicted"/>
<feature type="transmembrane region" description="Helical" evidence="1">
    <location>
        <begin position="636"/>
        <end position="660"/>
    </location>
</feature>
<name>A0ABR2H588_9EUKA</name>
<sequence length="679" mass="74188">TTGGECTECDAATNLCKKCAVADKWEPNELGSCSQKTNKCTQIHLQCISCDNPPTTCKECNPGWHVEGKVCAIDQETPSIFQFCDETVNIIGCTQCSSNNRSICVACDTKLSYDQSPSEGVCKCKDGFTLTDGKCVEKQVECTSTITGCLKCRGSAPSRCALCDESKGFSSEPSYDGKCSCSQQYAVIENNACVFKSGCADNLTKIGCYYCGNDPNNCQACDMEKGFEYYPSENKCDCSYEGYIINDQGNCVAPTSNCNESLSLTGCLKCDNSTNVCLVCDEAGNYNPEPNNGICNRCKQGFTLRANGECLLPLSATDPVFDPTKSDIRFLSDTYAKPSEDGKVINVVTNDNLNQANRVYVVELKDSTEEVDIENTLDNFGIMLTKDKLTIAPKDNNQKCEIFNLAENPDLTLPLDCEGLSFWNFRNIKLTPKDNAVEGDMKIGKITADDDSLDINTARNVIFNLIDLYGSEAKVERNTAGAGGVIAKNINVQQACQSELTNINITKALNLLQGSTVKFNNVNFQGARINIYNFESEDPTKPLMKFAQTVSQEPSQISVFQSEEDKILEEDTIVLVDEPSSTFSEDECKEWANKVSGGDYNKKECIQDPTTKNWKLLVKREKEPEGKKKNKLSGGAIAGIVIACVVVVAAIIALLVYFLVIKKKNEDTTSTQGDSSIAI</sequence>
<keyword evidence="1" id="KW-0472">Membrane</keyword>
<protein>
    <submittedName>
        <fullName evidence="2">Uncharacterized protein</fullName>
    </submittedName>
</protein>
<evidence type="ECO:0000313" key="3">
    <source>
        <dbReference type="Proteomes" id="UP001470230"/>
    </source>
</evidence>
<keyword evidence="1" id="KW-0812">Transmembrane</keyword>
<dbReference type="EMBL" id="JAPFFF010000041">
    <property type="protein sequence ID" value="KAK8841369.1"/>
    <property type="molecule type" value="Genomic_DNA"/>
</dbReference>
<evidence type="ECO:0000313" key="2">
    <source>
        <dbReference type="EMBL" id="KAK8841369.1"/>
    </source>
</evidence>